<name>A0A4Q7XZ47_9BACT</name>
<organism evidence="2 3">
    <name type="scientific">Edaphobacter modestus</name>
    <dbReference type="NCBI Taxonomy" id="388466"/>
    <lineage>
        <taxon>Bacteria</taxon>
        <taxon>Pseudomonadati</taxon>
        <taxon>Acidobacteriota</taxon>
        <taxon>Terriglobia</taxon>
        <taxon>Terriglobales</taxon>
        <taxon>Acidobacteriaceae</taxon>
        <taxon>Edaphobacter</taxon>
    </lineage>
</organism>
<keyword evidence="1" id="KW-0812">Transmembrane</keyword>
<reference evidence="2 3" key="1">
    <citation type="submission" date="2019-02" db="EMBL/GenBank/DDBJ databases">
        <title>Genomic Encyclopedia of Archaeal and Bacterial Type Strains, Phase II (KMG-II): from individual species to whole genera.</title>
        <authorList>
            <person name="Goeker M."/>
        </authorList>
    </citation>
    <scope>NUCLEOTIDE SEQUENCE [LARGE SCALE GENOMIC DNA]</scope>
    <source>
        <strain evidence="2 3">DSM 18101</strain>
    </source>
</reference>
<dbReference type="RefSeq" id="WP_165420472.1">
    <property type="nucleotide sequence ID" value="NZ_SHKW01000008.1"/>
</dbReference>
<dbReference type="EMBL" id="SHKW01000008">
    <property type="protein sequence ID" value="RZU29071.1"/>
    <property type="molecule type" value="Genomic_DNA"/>
</dbReference>
<feature type="transmembrane region" description="Helical" evidence="1">
    <location>
        <begin position="106"/>
        <end position="125"/>
    </location>
</feature>
<accession>A0A4Q7XZ47</accession>
<keyword evidence="1" id="KW-1133">Transmembrane helix</keyword>
<dbReference type="Proteomes" id="UP000292958">
    <property type="component" value="Unassembled WGS sequence"/>
</dbReference>
<keyword evidence="1" id="KW-0472">Membrane</keyword>
<keyword evidence="3" id="KW-1185">Reference proteome</keyword>
<proteinExistence type="predicted"/>
<protein>
    <submittedName>
        <fullName evidence="2">Uncharacterized protein DUF2569</fullName>
    </submittedName>
</protein>
<gene>
    <name evidence="2" type="ORF">BDD14_6666</name>
</gene>
<evidence type="ECO:0000256" key="1">
    <source>
        <dbReference type="SAM" id="Phobius"/>
    </source>
</evidence>
<comment type="caution">
    <text evidence="2">The sequence shown here is derived from an EMBL/GenBank/DDBJ whole genome shotgun (WGS) entry which is preliminary data.</text>
</comment>
<dbReference type="AlphaFoldDB" id="A0A4Q7XZ47"/>
<evidence type="ECO:0000313" key="3">
    <source>
        <dbReference type="Proteomes" id="UP000292958"/>
    </source>
</evidence>
<evidence type="ECO:0000313" key="2">
    <source>
        <dbReference type="EMBL" id="RZU29071.1"/>
    </source>
</evidence>
<sequence length="200" mass="21313">MYCVGCSSQNPDAGVFCFNCGKELIASPTAAVAAQQATQVTSAIPMHPAVTSQSPEPPLDFAVDAIRNEYPNLNGVGGWLLWFCFITTIVSPAIVVISSLSHPSGYSLIDICLAIFSVFTGVNLWKAKPQALRLTKVLLAIQFCIGALLVIGELISSTSDSTSSGSTSDPGGLRMLVGSIIWFLYFKKSKRVAVVYGRNM</sequence>
<feature type="transmembrane region" description="Helical" evidence="1">
    <location>
        <begin position="137"/>
        <end position="159"/>
    </location>
</feature>
<feature type="transmembrane region" description="Helical" evidence="1">
    <location>
        <begin position="171"/>
        <end position="186"/>
    </location>
</feature>
<feature type="transmembrane region" description="Helical" evidence="1">
    <location>
        <begin position="79"/>
        <end position="100"/>
    </location>
</feature>